<gene>
    <name evidence="2" type="ORF">B0I36DRAFT_335574</name>
</gene>
<sequence>MSDQGGDLFAMAKDGTKVPEDAAKPNIVPSKPSASQLKDTTGGLGAASLEAAADNYTVASNGLGDGITGTGDVLPDSTTAKTFGSNSYGGKNPHKESRGHGRASAVLSSKVNRAEKEEREPERVL</sequence>
<comment type="caution">
    <text evidence="2">The sequence shown here is derived from an EMBL/GenBank/DDBJ whole genome shotgun (WGS) entry which is preliminary data.</text>
</comment>
<proteinExistence type="predicted"/>
<feature type="region of interest" description="Disordered" evidence="1">
    <location>
        <begin position="67"/>
        <end position="125"/>
    </location>
</feature>
<evidence type="ECO:0000256" key="1">
    <source>
        <dbReference type="SAM" id="MobiDB-lite"/>
    </source>
</evidence>
<reference evidence="2" key="1">
    <citation type="journal article" date="2021" name="Nat. Commun.">
        <title>Genetic determinants of endophytism in the Arabidopsis root mycobiome.</title>
        <authorList>
            <person name="Mesny F."/>
            <person name="Miyauchi S."/>
            <person name="Thiergart T."/>
            <person name="Pickel B."/>
            <person name="Atanasova L."/>
            <person name="Karlsson M."/>
            <person name="Huettel B."/>
            <person name="Barry K.W."/>
            <person name="Haridas S."/>
            <person name="Chen C."/>
            <person name="Bauer D."/>
            <person name="Andreopoulos W."/>
            <person name="Pangilinan J."/>
            <person name="LaButti K."/>
            <person name="Riley R."/>
            <person name="Lipzen A."/>
            <person name="Clum A."/>
            <person name="Drula E."/>
            <person name="Henrissat B."/>
            <person name="Kohler A."/>
            <person name="Grigoriev I.V."/>
            <person name="Martin F.M."/>
            <person name="Hacquard S."/>
        </authorList>
    </citation>
    <scope>NUCLEOTIDE SEQUENCE</scope>
    <source>
        <strain evidence="2">MPI-CAGE-CH-0230</strain>
    </source>
</reference>
<organism evidence="2 3">
    <name type="scientific">Microdochium trichocladiopsis</name>
    <dbReference type="NCBI Taxonomy" id="1682393"/>
    <lineage>
        <taxon>Eukaryota</taxon>
        <taxon>Fungi</taxon>
        <taxon>Dikarya</taxon>
        <taxon>Ascomycota</taxon>
        <taxon>Pezizomycotina</taxon>
        <taxon>Sordariomycetes</taxon>
        <taxon>Xylariomycetidae</taxon>
        <taxon>Xylariales</taxon>
        <taxon>Microdochiaceae</taxon>
        <taxon>Microdochium</taxon>
    </lineage>
</organism>
<evidence type="ECO:0000313" key="3">
    <source>
        <dbReference type="Proteomes" id="UP000756346"/>
    </source>
</evidence>
<name>A0A9P8XUA2_9PEZI</name>
<feature type="compositionally biased region" description="Basic and acidic residues" evidence="1">
    <location>
        <begin position="112"/>
        <end position="125"/>
    </location>
</feature>
<accession>A0A9P8XUA2</accession>
<dbReference type="RefSeq" id="XP_046006514.1">
    <property type="nucleotide sequence ID" value="XM_046155496.1"/>
</dbReference>
<dbReference type="AlphaFoldDB" id="A0A9P8XUA2"/>
<evidence type="ECO:0000313" key="2">
    <source>
        <dbReference type="EMBL" id="KAH7018247.1"/>
    </source>
</evidence>
<feature type="compositionally biased region" description="Polar residues" evidence="1">
    <location>
        <begin position="76"/>
        <end position="89"/>
    </location>
</feature>
<feature type="compositionally biased region" description="Basic and acidic residues" evidence="1">
    <location>
        <begin position="14"/>
        <end position="23"/>
    </location>
</feature>
<dbReference type="EMBL" id="JAGTJQ010000011">
    <property type="protein sequence ID" value="KAH7018247.1"/>
    <property type="molecule type" value="Genomic_DNA"/>
</dbReference>
<dbReference type="OrthoDB" id="5416172at2759"/>
<protein>
    <submittedName>
        <fullName evidence="2">Uncharacterized protein</fullName>
    </submittedName>
</protein>
<dbReference type="Proteomes" id="UP000756346">
    <property type="component" value="Unassembled WGS sequence"/>
</dbReference>
<keyword evidence="3" id="KW-1185">Reference proteome</keyword>
<feature type="region of interest" description="Disordered" evidence="1">
    <location>
        <begin position="1"/>
        <end position="41"/>
    </location>
</feature>
<dbReference type="GeneID" id="70185042"/>